<gene>
    <name evidence="2" type="ORF">PEX2_090890</name>
</gene>
<proteinExistence type="predicted"/>
<protein>
    <recommendedName>
        <fullName evidence="1">Protein kinase domain-containing protein</fullName>
    </recommendedName>
</protein>
<dbReference type="PhylomeDB" id="A0A0A2IYI5"/>
<dbReference type="HOGENOM" id="CLU_076921_0_0_1"/>
<dbReference type="AlphaFoldDB" id="A0A0A2IYI5"/>
<dbReference type="RefSeq" id="XP_016597148.1">
    <property type="nucleotide sequence ID" value="XM_016746359.1"/>
</dbReference>
<dbReference type="EMBL" id="JQFZ01000214">
    <property type="protein sequence ID" value="KGO54836.1"/>
    <property type="molecule type" value="Genomic_DNA"/>
</dbReference>
<feature type="domain" description="Protein kinase" evidence="1">
    <location>
        <begin position="16"/>
        <end position="221"/>
    </location>
</feature>
<dbReference type="Proteomes" id="UP000030143">
    <property type="component" value="Unassembled WGS sequence"/>
</dbReference>
<accession>A0A0A2IYI5</accession>
<dbReference type="OrthoDB" id="4185642at2759"/>
<dbReference type="SUPFAM" id="SSF56112">
    <property type="entry name" value="Protein kinase-like (PK-like)"/>
    <property type="match status" value="1"/>
</dbReference>
<comment type="caution">
    <text evidence="2">The sequence shown here is derived from an EMBL/GenBank/DDBJ whole genome shotgun (WGS) entry which is preliminary data.</text>
</comment>
<dbReference type="GeneID" id="27681779"/>
<dbReference type="GO" id="GO:0005524">
    <property type="term" value="F:ATP binding"/>
    <property type="evidence" value="ECO:0007669"/>
    <property type="project" value="InterPro"/>
</dbReference>
<dbReference type="PROSITE" id="PS50011">
    <property type="entry name" value="PROTEIN_KINASE_DOM"/>
    <property type="match status" value="1"/>
</dbReference>
<dbReference type="InterPro" id="IPR011009">
    <property type="entry name" value="Kinase-like_dom_sf"/>
</dbReference>
<keyword evidence="3" id="KW-1185">Reference proteome</keyword>
<dbReference type="VEuPathDB" id="FungiDB:PEXP_014830"/>
<organism evidence="2 3">
    <name type="scientific">Penicillium expansum</name>
    <name type="common">Blue mold rot fungus</name>
    <dbReference type="NCBI Taxonomy" id="27334"/>
    <lineage>
        <taxon>Eukaryota</taxon>
        <taxon>Fungi</taxon>
        <taxon>Dikarya</taxon>
        <taxon>Ascomycota</taxon>
        <taxon>Pezizomycotina</taxon>
        <taxon>Eurotiomycetes</taxon>
        <taxon>Eurotiomycetidae</taxon>
        <taxon>Eurotiales</taxon>
        <taxon>Aspergillaceae</taxon>
        <taxon>Penicillium</taxon>
    </lineage>
</organism>
<evidence type="ECO:0000313" key="2">
    <source>
        <dbReference type="EMBL" id="KGO54836.1"/>
    </source>
</evidence>
<evidence type="ECO:0000313" key="3">
    <source>
        <dbReference type="Proteomes" id="UP000030143"/>
    </source>
</evidence>
<evidence type="ECO:0000259" key="1">
    <source>
        <dbReference type="PROSITE" id="PS50011"/>
    </source>
</evidence>
<dbReference type="STRING" id="27334.A0A0A2IYI5"/>
<dbReference type="GO" id="GO:0004672">
    <property type="term" value="F:protein kinase activity"/>
    <property type="evidence" value="ECO:0007669"/>
    <property type="project" value="InterPro"/>
</dbReference>
<sequence>MDLQNGCLRDIDPSATNIKREISRSEASTIYEIQLYCRTYAMKLFHDNGDPGYTKKGRDLNRFRYELNAYQKLHEFGVCDRGFVLAFYGFIDRHGPLAFHPPFQHISNDRFQPRVILLEYLPSAERLNCVNYSEHLFHYAVEGIKEIHDALVHHHDIYPKNMLVVSGKRILWIDFDVATTFSKMGPREKAYCEYETELVKSFGNLLNADQAEGLAPNTKYY</sequence>
<reference evidence="2 3" key="1">
    <citation type="journal article" date="2015" name="Mol. Plant Microbe Interact.">
        <title>Genome, transcriptome, and functional analyses of Penicillium expansum provide new insights into secondary metabolism and pathogenicity.</title>
        <authorList>
            <person name="Ballester A.R."/>
            <person name="Marcet-Houben M."/>
            <person name="Levin E."/>
            <person name="Sela N."/>
            <person name="Selma-Lazaro C."/>
            <person name="Carmona L."/>
            <person name="Wisniewski M."/>
            <person name="Droby S."/>
            <person name="Gonzalez-Candelas L."/>
            <person name="Gabaldon T."/>
        </authorList>
    </citation>
    <scope>NUCLEOTIDE SEQUENCE [LARGE SCALE GENOMIC DNA]</scope>
    <source>
        <strain evidence="2 3">MD-8</strain>
    </source>
</reference>
<dbReference type="Gene3D" id="1.10.510.10">
    <property type="entry name" value="Transferase(Phosphotransferase) domain 1"/>
    <property type="match status" value="1"/>
</dbReference>
<dbReference type="InterPro" id="IPR000719">
    <property type="entry name" value="Prot_kinase_dom"/>
</dbReference>
<name>A0A0A2IYI5_PENEN</name>